<dbReference type="GO" id="GO:0004491">
    <property type="term" value="F:methylmalonate-semialdehyde dehydrogenase (acylating, NAD) activity"/>
    <property type="evidence" value="ECO:0007669"/>
    <property type="project" value="InterPro"/>
</dbReference>
<dbReference type="FunFam" id="3.40.605.10:FF:000003">
    <property type="entry name" value="Methylmalonate-semialdehyde dehydrogenase [acylating]"/>
    <property type="match status" value="1"/>
</dbReference>
<name>A0A7S1TFE1_9RHOD</name>
<dbReference type="PANTHER" id="PTHR43866:SF3">
    <property type="entry name" value="METHYLMALONATE-SEMIALDEHYDE DEHYDROGENASE [ACYLATING], MITOCHONDRIAL"/>
    <property type="match status" value="1"/>
</dbReference>
<dbReference type="Gene3D" id="3.40.605.10">
    <property type="entry name" value="Aldehyde Dehydrogenase, Chain A, domain 1"/>
    <property type="match status" value="1"/>
</dbReference>
<gene>
    <name evidence="3" type="ORF">CCAE0312_LOCUS6752</name>
</gene>
<comment type="similarity">
    <text evidence="1">Belongs to the aldehyde dehydrogenase family.</text>
</comment>
<dbReference type="PANTHER" id="PTHR43866">
    <property type="entry name" value="MALONATE-SEMIALDEHYDE DEHYDROGENASE"/>
    <property type="match status" value="1"/>
</dbReference>
<accession>A0A7S1TFE1</accession>
<dbReference type="AlphaFoldDB" id="A0A7S1TFE1"/>
<dbReference type="InterPro" id="IPR016161">
    <property type="entry name" value="Ald_DH/histidinol_DH"/>
</dbReference>
<proteinExistence type="inferred from homology"/>
<feature type="domain" description="Aldehyde dehydrogenase" evidence="2">
    <location>
        <begin position="40"/>
        <end position="275"/>
    </location>
</feature>
<dbReference type="InterPro" id="IPR016162">
    <property type="entry name" value="Ald_DH_N"/>
</dbReference>
<evidence type="ECO:0000259" key="2">
    <source>
        <dbReference type="Pfam" id="PF00171"/>
    </source>
</evidence>
<reference evidence="3" key="1">
    <citation type="submission" date="2021-01" db="EMBL/GenBank/DDBJ databases">
        <authorList>
            <person name="Corre E."/>
            <person name="Pelletier E."/>
            <person name="Niang G."/>
            <person name="Scheremetjew M."/>
            <person name="Finn R."/>
            <person name="Kale V."/>
            <person name="Holt S."/>
            <person name="Cochrane G."/>
            <person name="Meng A."/>
            <person name="Brown T."/>
            <person name="Cohen L."/>
        </authorList>
    </citation>
    <scope>NUCLEOTIDE SEQUENCE</scope>
    <source>
        <strain evidence="3">SAG 36.94</strain>
    </source>
</reference>
<sequence length="278" mass="29985">MLTVGWRVFRRELVGVVRSSRRVSSVPHYIDGKEVASKCENFTEVTNPATGEILHRVPCATDEEVDGAVRAAFDAAQDWKRTPQAQRSRILFRLREEVAGSIEEIASIITRELGKVPVDARGDVLRGLEVLEYSCGVAANLSGPTYLNMSVGLDAIQIREPIGVCLGITPFNFPAMIPLWIFPMALACGNPIIMKPSEIAPSAMMKLASLATTAGVPRGVLNVVHGGRETVTRLLSKQEIKAVSFVGSTSAGTEIYKTATSLGIRAQCNLGAKNHGVR</sequence>
<dbReference type="InterPro" id="IPR010061">
    <property type="entry name" value="MeMal-semiAld_DH"/>
</dbReference>
<dbReference type="EMBL" id="HBGH01012179">
    <property type="protein sequence ID" value="CAD9234662.1"/>
    <property type="molecule type" value="Transcribed_RNA"/>
</dbReference>
<dbReference type="SUPFAM" id="SSF53720">
    <property type="entry name" value="ALDH-like"/>
    <property type="match status" value="1"/>
</dbReference>
<dbReference type="GO" id="GO:0006210">
    <property type="term" value="P:thymine catabolic process"/>
    <property type="evidence" value="ECO:0007669"/>
    <property type="project" value="TreeGrafter"/>
</dbReference>
<dbReference type="Pfam" id="PF00171">
    <property type="entry name" value="Aldedh"/>
    <property type="match status" value="1"/>
</dbReference>
<evidence type="ECO:0000313" key="3">
    <source>
        <dbReference type="EMBL" id="CAD9234662.1"/>
    </source>
</evidence>
<protein>
    <recommendedName>
        <fullName evidence="2">Aldehyde dehydrogenase domain-containing protein</fullName>
    </recommendedName>
</protein>
<dbReference type="InterPro" id="IPR015590">
    <property type="entry name" value="Aldehyde_DH_dom"/>
</dbReference>
<organism evidence="3">
    <name type="scientific">Compsopogon caeruleus</name>
    <dbReference type="NCBI Taxonomy" id="31354"/>
    <lineage>
        <taxon>Eukaryota</taxon>
        <taxon>Rhodophyta</taxon>
        <taxon>Compsopogonophyceae</taxon>
        <taxon>Compsopogonales</taxon>
        <taxon>Compsopogonaceae</taxon>
        <taxon>Compsopogon</taxon>
    </lineage>
</organism>
<dbReference type="GO" id="GO:0006574">
    <property type="term" value="P:L-valine catabolic process"/>
    <property type="evidence" value="ECO:0007669"/>
    <property type="project" value="TreeGrafter"/>
</dbReference>
<evidence type="ECO:0000256" key="1">
    <source>
        <dbReference type="ARBA" id="ARBA00009986"/>
    </source>
</evidence>